<dbReference type="InParanoid" id="A0A1E1L3P3"/>
<evidence type="ECO:0000313" key="2">
    <source>
        <dbReference type="Proteomes" id="UP000178129"/>
    </source>
</evidence>
<keyword evidence="2" id="KW-1185">Reference proteome</keyword>
<proteinExistence type="predicted"/>
<accession>A0A1E1L3P3</accession>
<evidence type="ECO:0000313" key="1">
    <source>
        <dbReference type="EMBL" id="CZT04198.1"/>
    </source>
</evidence>
<gene>
    <name evidence="1" type="ORF">RCO7_10818</name>
</gene>
<dbReference type="Proteomes" id="UP000178129">
    <property type="component" value="Unassembled WGS sequence"/>
</dbReference>
<sequence>MPAPAPVPILSYSPEGQPVSNMSIGLDATVLHCWRDNSNFGNLDPAYPYYGMELQISCWKTPYSSTTSLCTNHILARYTGGKLKKDALYQFHGRFFIDHTSKDPNGENKSYFHVDEAIRFQGPGTLRSFRMPRFLLVGIVEAVVEKGVLVRWTTRDPYRGDMQYEQQAVVGLERELGEKEVLVLEGELCMVEGRMEGLDLGRDLVGGRVKLC</sequence>
<organism evidence="1 2">
    <name type="scientific">Rhynchosporium graminicola</name>
    <dbReference type="NCBI Taxonomy" id="2792576"/>
    <lineage>
        <taxon>Eukaryota</taxon>
        <taxon>Fungi</taxon>
        <taxon>Dikarya</taxon>
        <taxon>Ascomycota</taxon>
        <taxon>Pezizomycotina</taxon>
        <taxon>Leotiomycetes</taxon>
        <taxon>Helotiales</taxon>
        <taxon>Ploettnerulaceae</taxon>
        <taxon>Rhynchosporium</taxon>
    </lineage>
</organism>
<comment type="caution">
    <text evidence="1">The sequence shown here is derived from an EMBL/GenBank/DDBJ whole genome shotgun (WGS) entry which is preliminary data.</text>
</comment>
<dbReference type="AlphaFoldDB" id="A0A1E1L3P3"/>
<name>A0A1E1L3P3_9HELO</name>
<reference evidence="2" key="1">
    <citation type="submission" date="2016-03" db="EMBL/GenBank/DDBJ databases">
        <authorList>
            <person name="Ploux O."/>
        </authorList>
    </citation>
    <scope>NUCLEOTIDE SEQUENCE [LARGE SCALE GENOMIC DNA]</scope>
    <source>
        <strain evidence="2">UK7</strain>
    </source>
</reference>
<protein>
    <submittedName>
        <fullName evidence="1">Uncharacterized protein</fullName>
    </submittedName>
</protein>
<dbReference type="EMBL" id="FJUW01000031">
    <property type="protein sequence ID" value="CZT04198.1"/>
    <property type="molecule type" value="Genomic_DNA"/>
</dbReference>